<dbReference type="PROSITE" id="PS00687">
    <property type="entry name" value="ALDEHYDE_DEHYDR_GLU"/>
    <property type="match status" value="1"/>
</dbReference>
<dbReference type="PANTHER" id="PTHR43353:SF5">
    <property type="entry name" value="SUCCINATE-SEMIALDEHYDE DEHYDROGENASE, MITOCHONDRIAL"/>
    <property type="match status" value="1"/>
</dbReference>
<evidence type="ECO:0000256" key="2">
    <source>
        <dbReference type="ARBA" id="ARBA00023002"/>
    </source>
</evidence>
<feature type="active site" evidence="3">
    <location>
        <position position="225"/>
    </location>
</feature>
<evidence type="ECO:0000259" key="5">
    <source>
        <dbReference type="Pfam" id="PF00171"/>
    </source>
</evidence>
<evidence type="ECO:0000313" key="6">
    <source>
        <dbReference type="EMBL" id="ALU44914.1"/>
    </source>
</evidence>
<dbReference type="RefSeq" id="WP_058797842.1">
    <property type="nucleotide sequence ID" value="NZ_CP013611.1"/>
</dbReference>
<protein>
    <submittedName>
        <fullName evidence="6">Succinate-semialdehyde dehydrogenase</fullName>
    </submittedName>
</protein>
<keyword evidence="2 4" id="KW-0560">Oxidoreductase</keyword>
<dbReference type="AlphaFoldDB" id="A0A0U2Y3Z6"/>
<organism evidence="6 7">
    <name type="scientific">Pseudoalteromonas rubra</name>
    <dbReference type="NCBI Taxonomy" id="43658"/>
    <lineage>
        <taxon>Bacteria</taxon>
        <taxon>Pseudomonadati</taxon>
        <taxon>Pseudomonadota</taxon>
        <taxon>Gammaproteobacteria</taxon>
        <taxon>Alteromonadales</taxon>
        <taxon>Pseudoalteromonadaceae</taxon>
        <taxon>Pseudoalteromonas</taxon>
    </lineage>
</organism>
<dbReference type="InterPro" id="IPR050740">
    <property type="entry name" value="Aldehyde_DH_Superfamily"/>
</dbReference>
<comment type="similarity">
    <text evidence="1 4">Belongs to the aldehyde dehydrogenase family.</text>
</comment>
<feature type="domain" description="Aldehyde dehydrogenase" evidence="5">
    <location>
        <begin position="6"/>
        <end position="442"/>
    </location>
</feature>
<sequence length="447" mass="48304">MINLLHSFDPSSGDSLGQVPVSDQAQISDVVIKAKDAANSWAKLTHKERLNMLNSAFSHCEPHVDALAKLLSQEMGKDLRRATSEVQGCLFGGPYIAVEAMSALQSELLHKGSRLEYRPFGVTAVISPWNYPLMMACNLIVPALIAGNTVVLKPSEETPLIAEKWVSLMNEVLPEHVLQIVHGGKDTGQALVESDVNMVAFTGSMAAGKDIMRRAAGGVKRLVMELGGNDPMIVLDDANIETAAHFAVASSLENTGQMCTSTERILVDEKIAERFERRVVELASRYRAGAWHEPNINMGPIINARQHEKIVKQIDNALSNGARLLLGEEQHTLPYIKPVVLTGITPQMDMWSEETFGPVIAITHFDSLDEAVRLANDSEYGLGAAVFGQLHAQTVADQLEAGMVGVNQGPGASGDAPWVGAKQSGFGFHGSAAGHRQFAQVRVMSTR</sequence>
<dbReference type="InterPro" id="IPR029510">
    <property type="entry name" value="Ald_DH_CS_GLU"/>
</dbReference>
<reference evidence="6 7" key="1">
    <citation type="submission" date="2015-12" db="EMBL/GenBank/DDBJ databases">
        <title>Complete genome sequence of Pseudoalteromonas rubra SCSIO 6842, harboring a conjugative plasmid.</title>
        <authorList>
            <person name="Li B."/>
            <person name="Wang X."/>
        </authorList>
    </citation>
    <scope>NUCLEOTIDE SEQUENCE [LARGE SCALE GENOMIC DNA]</scope>
    <source>
        <strain evidence="6 7">SCSIO 6842</strain>
    </source>
</reference>
<dbReference type="EMBL" id="CP013611">
    <property type="protein sequence ID" value="ALU44914.1"/>
    <property type="molecule type" value="Genomic_DNA"/>
</dbReference>
<dbReference type="KEGG" id="prr:AT705_19340"/>
<name>A0A0U2Y3Z6_9GAMM</name>
<dbReference type="Gene3D" id="3.40.309.10">
    <property type="entry name" value="Aldehyde Dehydrogenase, Chain A, domain 2"/>
    <property type="match status" value="1"/>
</dbReference>
<dbReference type="InterPro" id="IPR015590">
    <property type="entry name" value="Aldehyde_DH_dom"/>
</dbReference>
<evidence type="ECO:0000313" key="7">
    <source>
        <dbReference type="Proteomes" id="UP000069015"/>
    </source>
</evidence>
<dbReference type="Gene3D" id="3.40.605.10">
    <property type="entry name" value="Aldehyde Dehydrogenase, Chain A, domain 1"/>
    <property type="match status" value="1"/>
</dbReference>
<dbReference type="SUPFAM" id="SSF53720">
    <property type="entry name" value="ALDH-like"/>
    <property type="match status" value="1"/>
</dbReference>
<evidence type="ECO:0000256" key="3">
    <source>
        <dbReference type="PROSITE-ProRule" id="PRU10007"/>
    </source>
</evidence>
<dbReference type="InterPro" id="IPR016162">
    <property type="entry name" value="Ald_DH_N"/>
</dbReference>
<dbReference type="Proteomes" id="UP000069015">
    <property type="component" value="Chromosome 1"/>
</dbReference>
<dbReference type="PANTHER" id="PTHR43353">
    <property type="entry name" value="SUCCINATE-SEMIALDEHYDE DEHYDROGENASE, MITOCHONDRIAL"/>
    <property type="match status" value="1"/>
</dbReference>
<proteinExistence type="inferred from homology"/>
<dbReference type="CDD" id="cd07078">
    <property type="entry name" value="ALDH"/>
    <property type="match status" value="1"/>
</dbReference>
<evidence type="ECO:0000256" key="1">
    <source>
        <dbReference type="ARBA" id="ARBA00009986"/>
    </source>
</evidence>
<dbReference type="Pfam" id="PF00171">
    <property type="entry name" value="Aldedh"/>
    <property type="match status" value="1"/>
</dbReference>
<dbReference type="InterPro" id="IPR016161">
    <property type="entry name" value="Ald_DH/histidinol_DH"/>
</dbReference>
<dbReference type="InterPro" id="IPR016163">
    <property type="entry name" value="Ald_DH_C"/>
</dbReference>
<evidence type="ECO:0000256" key="4">
    <source>
        <dbReference type="RuleBase" id="RU003345"/>
    </source>
</evidence>
<dbReference type="GO" id="GO:0016620">
    <property type="term" value="F:oxidoreductase activity, acting on the aldehyde or oxo group of donors, NAD or NADP as acceptor"/>
    <property type="evidence" value="ECO:0007669"/>
    <property type="project" value="InterPro"/>
</dbReference>
<gene>
    <name evidence="6" type="ORF">AT705_19340</name>
</gene>
<accession>A0A0U2Y3Z6</accession>